<dbReference type="PROSITE" id="PS50113">
    <property type="entry name" value="PAC"/>
    <property type="match status" value="1"/>
</dbReference>
<dbReference type="PANTHER" id="PTHR43065">
    <property type="entry name" value="SENSOR HISTIDINE KINASE"/>
    <property type="match status" value="1"/>
</dbReference>
<comment type="catalytic activity">
    <reaction evidence="1">
        <text>ATP + protein L-histidine = ADP + protein N-phospho-L-histidine.</text>
        <dbReference type="EC" id="2.7.13.3"/>
    </reaction>
</comment>
<keyword evidence="7" id="KW-0547">Nucleotide-binding</keyword>
<dbReference type="Gene3D" id="3.30.565.10">
    <property type="entry name" value="Histidine kinase-like ATPase, C-terminal domain"/>
    <property type="match status" value="1"/>
</dbReference>
<dbReference type="InterPro" id="IPR035965">
    <property type="entry name" value="PAS-like_dom_sf"/>
</dbReference>
<keyword evidence="10" id="KW-0902">Two-component regulatory system</keyword>
<dbReference type="NCBIfam" id="TIGR00229">
    <property type="entry name" value="sensory_box"/>
    <property type="match status" value="1"/>
</dbReference>
<dbReference type="InterPro" id="IPR000700">
    <property type="entry name" value="PAS-assoc_C"/>
</dbReference>
<dbReference type="AlphaFoldDB" id="A0A1B2E0P9"/>
<dbReference type="EC" id="2.7.13.3" evidence="3"/>
<dbReference type="InterPro" id="IPR003594">
    <property type="entry name" value="HATPase_dom"/>
</dbReference>
<evidence type="ECO:0000256" key="7">
    <source>
        <dbReference type="ARBA" id="ARBA00022741"/>
    </source>
</evidence>
<feature type="transmembrane region" description="Helical" evidence="12">
    <location>
        <begin position="7"/>
        <end position="28"/>
    </location>
</feature>
<dbReference type="SMART" id="SM00304">
    <property type="entry name" value="HAMP"/>
    <property type="match status" value="1"/>
</dbReference>
<evidence type="ECO:0000256" key="9">
    <source>
        <dbReference type="ARBA" id="ARBA00022840"/>
    </source>
</evidence>
<evidence type="ECO:0000256" key="3">
    <source>
        <dbReference type="ARBA" id="ARBA00012438"/>
    </source>
</evidence>
<dbReference type="CDD" id="cd06225">
    <property type="entry name" value="HAMP"/>
    <property type="match status" value="1"/>
</dbReference>
<reference evidence="18 19" key="2">
    <citation type="submission" date="2016-12" db="EMBL/GenBank/DDBJ databases">
        <title>Genome sequencing and description of Paenibacillus sp. nov. from high altitude lake in the Indian Trans- Himalayas.</title>
        <authorList>
            <person name="Kiran S."/>
            <person name="Swarnkar M.K."/>
            <person name="Rana A."/>
            <person name="Tewari R."/>
            <person name="Gulati A."/>
        </authorList>
    </citation>
    <scope>NUCLEOTIDE SEQUENCE [LARGE SCALE GENOMIC DNA]</scope>
    <source>
        <strain evidence="18 19">IHBB 9951</strain>
    </source>
</reference>
<evidence type="ECO:0000256" key="11">
    <source>
        <dbReference type="ARBA" id="ARBA00023136"/>
    </source>
</evidence>
<dbReference type="SUPFAM" id="SSF55874">
    <property type="entry name" value="ATPase domain of HSP90 chaperone/DNA topoisomerase II/histidine kinase"/>
    <property type="match status" value="1"/>
</dbReference>
<keyword evidence="4" id="KW-1003">Cell membrane</keyword>
<dbReference type="CDD" id="cd00130">
    <property type="entry name" value="PAS"/>
    <property type="match status" value="1"/>
</dbReference>
<sequence>MSIKTKLSMIMSISVLFILLLNITLNYYTTQENLQRDSEVKMVMAATQIAITVQQTEFSSSYVDGLFGDMLKDVSIEAARVLDPDINNITNGQLVELSKELGVAHISLLVKTKDDVVVARSSANEEIGLSTKNWGYWHTAFLELFEHGEVRSVTKGQRSENFWSGPFEFSTSNPDMIYKWGYYYDGKRNYIIDPYIQNSTFKDYVKVTSPDTVVQETLKANPHILEVTGINPDTFGNQYMREDGSDDVHYKLYNRPITFGTYHYGKLDQDMEAVRDAVSTGENVVLVDTIQGKKVLKSFIPIDYEDKPTNVIGVVMDYEAISSVMREQMISLVAISLVLLEIVIFGSYIVAGYFTKPIQSILRTVNDVADGHFDRRLEVTSRDELGQLAGRINAMTRNLGHYTSQLKQMVEENQSVKEYLESIINQTADAIHTTDTHERVISVNNAFEQLYGWKANEVIGQKLELVPPSKLDEERDRLRRLREGERLPPVETVRMRKDGSLIEVSISTSLVRDEQGQVTSMISVSRDVTERNRIEELLRRSEKLNTVGQLAAGVAHEIRNPLTTLRGFLQLQQQTQSVNADHIDLMLSELDRINLIVSEFLILAKPQAIHFQERDVRGILRDVISFLDSQAHLYGVEVKLDFSPEPALVHCEENQLKQVFINLLKNAFEAMPDGGTVTITLKRPGGDHVLITIQDEGHGIPEELMPHLGEPFITNKETGTGLGLMVSQRIIQGHQGTLEIESKSGVGTKISIVLPAARRQSDMEATSNDE</sequence>
<feature type="domain" description="PAC" evidence="15">
    <location>
        <begin position="488"/>
        <end position="540"/>
    </location>
</feature>
<reference evidence="17" key="1">
    <citation type="submission" date="2016-08" db="EMBL/GenBank/DDBJ databases">
        <title>Complete Genome Seqeunce of Paenibacillus sp. nov. IHBB 9852 from high altitute lake of Indian trans-Himalayas.</title>
        <authorList>
            <person name="Kiran S."/>
            <person name="Swarnkar M.K."/>
            <person name="Rana A."/>
            <person name="Tewari R."/>
            <person name="Gulati A."/>
        </authorList>
    </citation>
    <scope>NUCLEOTIDE SEQUENCE [LARGE SCALE GENOMIC DNA]</scope>
    <source>
        <strain evidence="17">IHBB 9852</strain>
    </source>
</reference>
<evidence type="ECO:0000259" key="14">
    <source>
        <dbReference type="PROSITE" id="PS50112"/>
    </source>
</evidence>
<name>A0A1B2E0P9_9BACL</name>
<evidence type="ECO:0000313" key="18">
    <source>
        <dbReference type="EMBL" id="OOC52401.1"/>
    </source>
</evidence>
<dbReference type="SMART" id="SM00091">
    <property type="entry name" value="PAS"/>
    <property type="match status" value="1"/>
</dbReference>
<keyword evidence="5" id="KW-0597">Phosphoprotein</keyword>
<evidence type="ECO:0000259" key="16">
    <source>
        <dbReference type="PROSITE" id="PS50885"/>
    </source>
</evidence>
<dbReference type="InterPro" id="IPR036890">
    <property type="entry name" value="HATPase_C_sf"/>
</dbReference>
<evidence type="ECO:0000313" key="19">
    <source>
        <dbReference type="Proteomes" id="UP000189059"/>
    </source>
</evidence>
<dbReference type="SMART" id="SM00086">
    <property type="entry name" value="PAC"/>
    <property type="match status" value="1"/>
</dbReference>
<dbReference type="InterPro" id="IPR004358">
    <property type="entry name" value="Sig_transdc_His_kin-like_C"/>
</dbReference>
<feature type="domain" description="HAMP" evidence="16">
    <location>
        <begin position="352"/>
        <end position="404"/>
    </location>
</feature>
<evidence type="ECO:0000256" key="2">
    <source>
        <dbReference type="ARBA" id="ARBA00004651"/>
    </source>
</evidence>
<dbReference type="PRINTS" id="PR00344">
    <property type="entry name" value="BCTRLSENSOR"/>
</dbReference>
<keyword evidence="8 17" id="KW-0418">Kinase</keyword>
<dbReference type="InterPro" id="IPR036097">
    <property type="entry name" value="HisK_dim/P_sf"/>
</dbReference>
<accession>A0A1B2E0P9</accession>
<gene>
    <name evidence="18" type="ORF">BBD40_29175</name>
    <name evidence="17" type="ORF">BBD41_13795</name>
</gene>
<dbReference type="Proteomes" id="UP000189059">
    <property type="component" value="Unassembled WGS sequence"/>
</dbReference>
<dbReference type="SMART" id="SM00388">
    <property type="entry name" value="HisKA"/>
    <property type="match status" value="1"/>
</dbReference>
<dbReference type="EMBL" id="CP016809">
    <property type="protein sequence ID" value="ANY73558.1"/>
    <property type="molecule type" value="Genomic_DNA"/>
</dbReference>
<evidence type="ECO:0000256" key="6">
    <source>
        <dbReference type="ARBA" id="ARBA00022679"/>
    </source>
</evidence>
<dbReference type="PANTHER" id="PTHR43065:SF34">
    <property type="entry name" value="SPORULATION KINASE A"/>
    <property type="match status" value="1"/>
</dbReference>
<feature type="domain" description="PAS" evidence="14">
    <location>
        <begin position="416"/>
        <end position="485"/>
    </location>
</feature>
<dbReference type="Pfam" id="PF02518">
    <property type="entry name" value="HATPase_c"/>
    <property type="match status" value="1"/>
</dbReference>
<dbReference type="Pfam" id="PF00512">
    <property type="entry name" value="HisKA"/>
    <property type="match status" value="1"/>
</dbReference>
<dbReference type="SUPFAM" id="SSF158472">
    <property type="entry name" value="HAMP domain-like"/>
    <property type="match status" value="1"/>
</dbReference>
<dbReference type="GO" id="GO:0005524">
    <property type="term" value="F:ATP binding"/>
    <property type="evidence" value="ECO:0007669"/>
    <property type="project" value="UniProtKB-KW"/>
</dbReference>
<dbReference type="Pfam" id="PF00672">
    <property type="entry name" value="HAMP"/>
    <property type="match status" value="1"/>
</dbReference>
<evidence type="ECO:0000256" key="12">
    <source>
        <dbReference type="SAM" id="Phobius"/>
    </source>
</evidence>
<evidence type="ECO:0000256" key="5">
    <source>
        <dbReference type="ARBA" id="ARBA00022553"/>
    </source>
</evidence>
<proteinExistence type="predicted"/>
<comment type="subcellular location">
    <subcellularLocation>
        <location evidence="2">Cell membrane</location>
        <topology evidence="2">Multi-pass membrane protein</topology>
    </subcellularLocation>
</comment>
<dbReference type="GO" id="GO:0000155">
    <property type="term" value="F:phosphorelay sensor kinase activity"/>
    <property type="evidence" value="ECO:0007669"/>
    <property type="project" value="InterPro"/>
</dbReference>
<dbReference type="RefSeq" id="WP_077571107.1">
    <property type="nucleotide sequence ID" value="NZ_CP016809.1"/>
</dbReference>
<feature type="transmembrane region" description="Helical" evidence="12">
    <location>
        <begin position="329"/>
        <end position="354"/>
    </location>
</feature>
<evidence type="ECO:0000256" key="8">
    <source>
        <dbReference type="ARBA" id="ARBA00022777"/>
    </source>
</evidence>
<dbReference type="InterPro" id="IPR003661">
    <property type="entry name" value="HisK_dim/P_dom"/>
</dbReference>
<keyword evidence="6" id="KW-0808">Transferase</keyword>
<evidence type="ECO:0000256" key="1">
    <source>
        <dbReference type="ARBA" id="ARBA00000085"/>
    </source>
</evidence>
<dbReference type="PROSITE" id="PS50109">
    <property type="entry name" value="HIS_KIN"/>
    <property type="match status" value="1"/>
</dbReference>
<dbReference type="SUPFAM" id="SSF47384">
    <property type="entry name" value="Homodimeric domain of signal transducing histidine kinase"/>
    <property type="match status" value="1"/>
</dbReference>
<dbReference type="SMART" id="SM00387">
    <property type="entry name" value="HATPase_c"/>
    <property type="match status" value="1"/>
</dbReference>
<feature type="domain" description="Histidine kinase" evidence="13">
    <location>
        <begin position="553"/>
        <end position="758"/>
    </location>
</feature>
<dbReference type="GO" id="GO:0005886">
    <property type="term" value="C:plasma membrane"/>
    <property type="evidence" value="ECO:0007669"/>
    <property type="project" value="UniProtKB-SubCell"/>
</dbReference>
<dbReference type="KEGG" id="pib:BBD41_13795"/>
<evidence type="ECO:0000256" key="10">
    <source>
        <dbReference type="ARBA" id="ARBA00023012"/>
    </source>
</evidence>
<keyword evidence="19" id="KW-1185">Reference proteome</keyword>
<dbReference type="SUPFAM" id="SSF55785">
    <property type="entry name" value="PYP-like sensor domain (PAS domain)"/>
    <property type="match status" value="1"/>
</dbReference>
<evidence type="ECO:0000259" key="15">
    <source>
        <dbReference type="PROSITE" id="PS50113"/>
    </source>
</evidence>
<dbReference type="PROSITE" id="PS50885">
    <property type="entry name" value="HAMP"/>
    <property type="match status" value="1"/>
</dbReference>
<dbReference type="InterPro" id="IPR000014">
    <property type="entry name" value="PAS"/>
</dbReference>
<keyword evidence="11 12" id="KW-0472">Membrane</keyword>
<dbReference type="EMBL" id="MRVI01000004">
    <property type="protein sequence ID" value="OOC52401.1"/>
    <property type="molecule type" value="Genomic_DNA"/>
</dbReference>
<dbReference type="Gene3D" id="1.10.287.130">
    <property type="match status" value="1"/>
</dbReference>
<keyword evidence="12" id="KW-0812">Transmembrane</keyword>
<keyword evidence="12" id="KW-1133">Transmembrane helix</keyword>
<dbReference type="Gene3D" id="3.30.450.20">
    <property type="entry name" value="PAS domain"/>
    <property type="match status" value="1"/>
</dbReference>
<dbReference type="CDD" id="cd00082">
    <property type="entry name" value="HisKA"/>
    <property type="match status" value="1"/>
</dbReference>
<protein>
    <recommendedName>
        <fullName evidence="3">histidine kinase</fullName>
        <ecNumber evidence="3">2.7.13.3</ecNumber>
    </recommendedName>
</protein>
<dbReference type="OrthoDB" id="9815750at2"/>
<evidence type="ECO:0000256" key="4">
    <source>
        <dbReference type="ARBA" id="ARBA00022475"/>
    </source>
</evidence>
<evidence type="ECO:0000259" key="13">
    <source>
        <dbReference type="PROSITE" id="PS50109"/>
    </source>
</evidence>
<dbReference type="Gene3D" id="6.10.340.10">
    <property type="match status" value="1"/>
</dbReference>
<organism evidence="17">
    <name type="scientific">Paenibacillus ihbetae</name>
    <dbReference type="NCBI Taxonomy" id="1870820"/>
    <lineage>
        <taxon>Bacteria</taxon>
        <taxon>Bacillati</taxon>
        <taxon>Bacillota</taxon>
        <taxon>Bacilli</taxon>
        <taxon>Bacillales</taxon>
        <taxon>Paenibacillaceae</taxon>
        <taxon>Paenibacillus</taxon>
    </lineage>
</organism>
<dbReference type="InterPro" id="IPR003660">
    <property type="entry name" value="HAMP_dom"/>
</dbReference>
<evidence type="ECO:0000313" key="17">
    <source>
        <dbReference type="EMBL" id="ANY73558.1"/>
    </source>
</evidence>
<dbReference type="InterPro" id="IPR001610">
    <property type="entry name" value="PAC"/>
</dbReference>
<dbReference type="PROSITE" id="PS50112">
    <property type="entry name" value="PAS"/>
    <property type="match status" value="1"/>
</dbReference>
<dbReference type="InterPro" id="IPR005467">
    <property type="entry name" value="His_kinase_dom"/>
</dbReference>
<dbReference type="Pfam" id="PF13426">
    <property type="entry name" value="PAS_9"/>
    <property type="match status" value="1"/>
</dbReference>
<keyword evidence="9" id="KW-0067">ATP-binding</keyword>